<name>A0A6L7IPB7_9ACTN</name>
<gene>
    <name evidence="1" type="ORF">GS424_017670</name>
</gene>
<organism evidence="1">
    <name type="scientific">Eggerthella guodeyinii</name>
    <dbReference type="NCBI Taxonomy" id="2690837"/>
    <lineage>
        <taxon>Bacteria</taxon>
        <taxon>Bacillati</taxon>
        <taxon>Actinomycetota</taxon>
        <taxon>Coriobacteriia</taxon>
        <taxon>Eggerthellales</taxon>
        <taxon>Eggerthellaceae</taxon>
        <taxon>Eggerthella</taxon>
    </lineage>
</organism>
<evidence type="ECO:0000313" key="1">
    <source>
        <dbReference type="EMBL" id="QOS68279.1"/>
    </source>
</evidence>
<proteinExistence type="predicted"/>
<reference evidence="1" key="1">
    <citation type="submission" date="2020-10" db="EMBL/GenBank/DDBJ databases">
        <title>Eggerthella sp. nov., isolated from human feces.</title>
        <authorList>
            <person name="Yajun G."/>
        </authorList>
    </citation>
    <scope>NUCLEOTIDE SEQUENCE [LARGE SCALE GENOMIC DNA]</scope>
    <source>
        <strain evidence="1 2">HF-1101</strain>
    </source>
</reference>
<protein>
    <submittedName>
        <fullName evidence="1">VWA domain-containing protein</fullName>
    </submittedName>
</protein>
<dbReference type="InterPro" id="IPR038174">
    <property type="entry name" value="Strep_pil_link_sf"/>
</dbReference>
<dbReference type="SUPFAM" id="SSF53300">
    <property type="entry name" value="vWA-like"/>
    <property type="match status" value="1"/>
</dbReference>
<dbReference type="CDD" id="cd00198">
    <property type="entry name" value="vWFA"/>
    <property type="match status" value="1"/>
</dbReference>
<dbReference type="PROSITE" id="PS50234">
    <property type="entry name" value="VWFA"/>
    <property type="match status" value="1"/>
</dbReference>
<dbReference type="Proteomes" id="UP000478463">
    <property type="component" value="Chromosome"/>
</dbReference>
<dbReference type="Gene3D" id="2.60.40.3050">
    <property type="match status" value="12"/>
</dbReference>
<dbReference type="InterPro" id="IPR022464">
    <property type="entry name" value="Strep_pil_isopept_link"/>
</dbReference>
<dbReference type="Gene3D" id="3.40.50.410">
    <property type="entry name" value="von Willebrand factor, type A domain"/>
    <property type="match status" value="1"/>
</dbReference>
<dbReference type="Gene3D" id="2.60.40.1140">
    <property type="entry name" value="Collagen-binding surface protein Cna, B-type domain"/>
    <property type="match status" value="1"/>
</dbReference>
<dbReference type="InterPro" id="IPR055382">
    <property type="entry name" value="DUF7601"/>
</dbReference>
<dbReference type="SMART" id="SM00327">
    <property type="entry name" value="VWA"/>
    <property type="match status" value="1"/>
</dbReference>
<dbReference type="Pfam" id="PF12892">
    <property type="entry name" value="FctA"/>
    <property type="match status" value="12"/>
</dbReference>
<dbReference type="KEGG" id="egd:GS424_017670"/>
<dbReference type="RefSeq" id="WP_160940848.1">
    <property type="nucleotide sequence ID" value="NZ_CP063310.1"/>
</dbReference>
<dbReference type="Pfam" id="PF00092">
    <property type="entry name" value="VWA"/>
    <property type="match status" value="1"/>
</dbReference>
<dbReference type="EMBL" id="CP063310">
    <property type="protein sequence ID" value="QOS68279.1"/>
    <property type="molecule type" value="Genomic_DNA"/>
</dbReference>
<dbReference type="InterPro" id="IPR036465">
    <property type="entry name" value="vWFA_dom_sf"/>
</dbReference>
<sequence length="2649" mass="277302">MAPTAAYASEGGERGFDPIGAIASLFGFGTDSDDVSVPLAANDSSTVTDANTLGNWEKGLRDSTENVGRIWTDKTVEDSDITLSPSPITIEKGDADFLVGLSALSSTSNLTTTASTPLDIVLVLDTSGSMDEGMGDPFYNEVTDVQETSGWSLAPDYYVKQGDDYVKVTEERTGNGLWGWQHVGWKVNGRTVEPKTAQNPNGVQFYQRIQPTRLDALQNAVNAFIDETAKTNESIADSANKHSISIVTFASNANTRAGLTTVDDEHVEELKNTVNSLEANGSTAADYGMQHAQNVLEGARDGAQKVVIFFTDGEPNHQNGFDNEVAADTVNAAYAIKQGDTLIYSVGVMEGSDPSGTDDYNSYMNAVSSSYPNATAQGDNGGFFEDGYFTITWGDRVADASYYKAADNANDLNGIFEDIFEEINTGAGLPTRVEGSDPAHGGYLTFTDQLGAYMEVDPSNMTVVYADQSFSNPTSSTDGNVTAYHFEGTVATGNPDYAEGDMADLIVEVKHSDDMATGDVVTVKIPATLIPLRTYEVDTTEGQESFTTNAAYPIRVFYGVSLKDEAAASLADPDAELQSYIDANKDENGNVRFYSNLYEETDGVAGDPEHGNTTAAFEPAEGNSFYYFTANTPVYVDETCSTPAKEEDLANFNVFYYQLDHYEKDGDGLKKQAEVYSFPSSSLTFLSDAIGFDTVGNAYVKAGQPRLTYIKNFSDEKTGNETDTASAVVSPEWANEQTAGVVNSYLGNNGVLSAELPGTLAVSKDVTVPEGFDEGDYASTKFAFEIVVTDAANKSFDAVVKNDQGDIQGNRFTLSFDERGKADFEITDGQTLFIYGLSDGWKYTVTEKNVPQGFTLQSSGEFGTISDGATTTVSFINTYSATPATLDGSASLTGTKAIDGRNWLDTDEFEFSISSASNSPVGTPMPENATVAVKGSDVDDKTGLASFSFGDIVYTKPGTYTYLIREDPTAAADIPGITRSQAQYLVTVNVIDNGQGRLEATSQITQLFDDAGNRLAEPAITTTAAFVNAFSADNDTVVVNAVKNYADSSGSRPMSDGDFVFELKPTIKSSADAPDAPMPAGVSSGETATAAIDAETRSASFGELVFTGEHVGFTYTYEIREVEGDIPAMAYDDTVYTLEVAVSAEADGSGGTRVVATRTLMRDGVPVTDGESIVFANEYNPEPAVLEGGTALGGTKVLTGRDWTEEDNFTFTLEPTGATASAVADGVVQIDGNSATATASDVDFAFGSVRFTKAGTYTFQITEDVPEDAQDGKLDGIVYDTHACNVTVVVRLDEESGRLAVESVAYDNGEGATDNSKAVFENSYESGINYGDAGGLSVSKTLNGRAMNVGEFGFTITGADNGSTTAEEANGKLADVDKSFANTQSRRDGVPEEMKKLQGLAFDQDDAGKTYSFVVDETLGEADRVTYDASQYRVDVSVKDDGKGTMHAETTVVRIKTAGGDSVNETVYGPASTEDVNYVAPAMSFKNEYSKMPVEAKLSAVKQVIGAPYEGSFDFTLTLIEGDGNAVVGLDENGAVTAVAAGPYEEGGRAEASFGNLTFTAEGTFVFSVVENDPGERAGWTWATGDGNAKTITVNVNDDDGDGRLAARVVGNNPIFVNSYEASPAVLSGDAALAVQKSVEGADADGDFTFTLAPVDPENEKWQAVDVESGGNHVSIAGPFAAGEVKVANFGDIAFRKAGTYQFTVVEDQAAEGQEVPAGWIYDASTSTITVEVTDEGNDGQLDAAVSYANEGENKPDNIAAFTNSYSAAPTDGVPANFRLTKTFEGHEWTDDYAFQFRIEAVTEGAPMPESDTVTVGKPAEGDEASFDFGEIVYTKAGTYVYKVSEIAGDNAGIVYDGHEATVTVTVVDNHDGTLSSTAAVANGAFSNAYKAELPLSQRANVSISKTLTGRDMEAGQFEFTVKPLDELSADRLGISTEGRVVPSEAAADGEVALMPLDFDGLTFTADDGGKRYGFVVTETKGGGAGYANDDESATVTFDVKDDGNGLLAVTITVLKGDGEPQTFTVSNADDAVAGVAIPFANSYAATGVLGGEGNAVINATKSLTGRDLVEGEFSFQVVDAKGNVVATGTNAADGTIGFSAIPYSTDSFAGDVASGIATKTETGYEYVYEVSEITDGLAGSGITPVKDSFAVAVHVTDGGDGTLGIAVDYGSEGSGLTFQNVYDAQAVSKSIDGRKVIDGGGSGSAPTQEDVAGAYTFTLTGFAADDGTPAPMPQGTGADGTKTAVNDAVGNVSFGEIEYTVANVWPEGQAAAETGEAGEAATRAGATRSKTFTYSVTEAGEFPGVANEGGVKTFAVTVTDNGDGTLSAVTDPAAGALFTFTNVYGVDPADSSLTGEGGVPVTKSLTGRDLVEGEFSFVLRDAATGEVVAEAANAADGTVEMPALTFDAAGTYAYRLSEAPGDRGGVTYDGAVYDVTATVTDDGAGALDVAWSVEKGGEALEAVTFRNSYEAAPASIALEASKSLTGRDLVEGEFSFVLRDAATGEVVAEAANAADGSVSFGRIGFDEAGTYEYEIAEVEGDAEGVTYDDAVFAVRVDVADDGDGHLSAADWSYGENGAPVFENVYVGPSAPQAADPETPKPLPGGSLVQTGDATPVWVAVGTALAAAVVACVAALRLRRPRRSGRRLH</sequence>
<dbReference type="InterPro" id="IPR002035">
    <property type="entry name" value="VWF_A"/>
</dbReference>
<accession>A0A6L7IPB7</accession>
<dbReference type="Pfam" id="PF24547">
    <property type="entry name" value="DUF7601"/>
    <property type="match status" value="1"/>
</dbReference>
<evidence type="ECO:0000313" key="2">
    <source>
        <dbReference type="Proteomes" id="UP000478463"/>
    </source>
</evidence>
<dbReference type="NCBIfam" id="TIGR03786">
    <property type="entry name" value="strep_pil_rpt"/>
    <property type="match status" value="6"/>
</dbReference>